<gene>
    <name evidence="2" type="ORF">MTR67_038289</name>
</gene>
<protein>
    <submittedName>
        <fullName evidence="2">Uncharacterized protein</fullName>
    </submittedName>
</protein>
<keyword evidence="1" id="KW-0472">Membrane</keyword>
<dbReference type="AlphaFoldDB" id="A0AAF0UFI8"/>
<dbReference type="Proteomes" id="UP001234989">
    <property type="component" value="Chromosome 9"/>
</dbReference>
<sequence>MSIPTVPFPIYHLPFSINLTKKDIPRFFFSIIIAFLFALRLGFPRIQILNSWNLN</sequence>
<reference evidence="2" key="1">
    <citation type="submission" date="2023-08" db="EMBL/GenBank/DDBJ databases">
        <title>A de novo genome assembly of Solanum verrucosum Schlechtendal, a Mexican diploid species geographically isolated from the other diploid A-genome species in potato relatives.</title>
        <authorList>
            <person name="Hosaka K."/>
        </authorList>
    </citation>
    <scope>NUCLEOTIDE SEQUENCE</scope>
    <source>
        <tissue evidence="2">Young leaves</tissue>
    </source>
</reference>
<keyword evidence="1" id="KW-1133">Transmembrane helix</keyword>
<proteinExistence type="predicted"/>
<evidence type="ECO:0000313" key="2">
    <source>
        <dbReference type="EMBL" id="WMV44904.1"/>
    </source>
</evidence>
<evidence type="ECO:0000313" key="3">
    <source>
        <dbReference type="Proteomes" id="UP001234989"/>
    </source>
</evidence>
<evidence type="ECO:0000256" key="1">
    <source>
        <dbReference type="SAM" id="Phobius"/>
    </source>
</evidence>
<feature type="transmembrane region" description="Helical" evidence="1">
    <location>
        <begin position="24"/>
        <end position="43"/>
    </location>
</feature>
<organism evidence="2 3">
    <name type="scientific">Solanum verrucosum</name>
    <dbReference type="NCBI Taxonomy" id="315347"/>
    <lineage>
        <taxon>Eukaryota</taxon>
        <taxon>Viridiplantae</taxon>
        <taxon>Streptophyta</taxon>
        <taxon>Embryophyta</taxon>
        <taxon>Tracheophyta</taxon>
        <taxon>Spermatophyta</taxon>
        <taxon>Magnoliopsida</taxon>
        <taxon>eudicotyledons</taxon>
        <taxon>Gunneridae</taxon>
        <taxon>Pentapetalae</taxon>
        <taxon>asterids</taxon>
        <taxon>lamiids</taxon>
        <taxon>Solanales</taxon>
        <taxon>Solanaceae</taxon>
        <taxon>Solanoideae</taxon>
        <taxon>Solaneae</taxon>
        <taxon>Solanum</taxon>
    </lineage>
</organism>
<keyword evidence="1" id="KW-0812">Transmembrane</keyword>
<name>A0AAF0UFI8_SOLVR</name>
<dbReference type="EMBL" id="CP133620">
    <property type="protein sequence ID" value="WMV44904.1"/>
    <property type="molecule type" value="Genomic_DNA"/>
</dbReference>
<accession>A0AAF0UFI8</accession>
<keyword evidence="3" id="KW-1185">Reference proteome</keyword>